<evidence type="ECO:0000313" key="4">
    <source>
        <dbReference type="Proteomes" id="UP000284403"/>
    </source>
</evidence>
<dbReference type="OrthoDB" id="252425at2759"/>
<keyword evidence="1" id="KW-0175">Coiled coil</keyword>
<comment type="caution">
    <text evidence="3">The sequence shown here is derived from an EMBL/GenBank/DDBJ whole genome shotgun (WGS) entry which is preliminary data.</text>
</comment>
<reference evidence="3 4" key="1">
    <citation type="journal article" date="2018" name="BMC Genomics">
        <title>Genomic comparison of Trypanosoma conorhini and Trypanosoma rangeli to Trypanosoma cruzi strains of high and low virulence.</title>
        <authorList>
            <person name="Bradwell K.R."/>
            <person name="Koparde V.N."/>
            <person name="Matveyev A.V."/>
            <person name="Serrano M.G."/>
            <person name="Alves J.M."/>
            <person name="Parikh H."/>
            <person name="Huang B."/>
            <person name="Lee V."/>
            <person name="Espinosa-Alvarez O."/>
            <person name="Ortiz P.A."/>
            <person name="Costa-Martins A.G."/>
            <person name="Teixeira M.M."/>
            <person name="Buck G.A."/>
        </authorList>
    </citation>
    <scope>NUCLEOTIDE SEQUENCE [LARGE SCALE GENOMIC DNA]</scope>
    <source>
        <strain evidence="3 4">025E</strain>
    </source>
</reference>
<gene>
    <name evidence="3" type="ORF">Tco025E_02639</name>
</gene>
<organism evidence="3 4">
    <name type="scientific">Trypanosoma conorhini</name>
    <dbReference type="NCBI Taxonomy" id="83891"/>
    <lineage>
        <taxon>Eukaryota</taxon>
        <taxon>Discoba</taxon>
        <taxon>Euglenozoa</taxon>
        <taxon>Kinetoplastea</taxon>
        <taxon>Metakinetoplastina</taxon>
        <taxon>Trypanosomatida</taxon>
        <taxon>Trypanosomatidae</taxon>
        <taxon>Trypanosoma</taxon>
    </lineage>
</organism>
<feature type="region of interest" description="Disordered" evidence="2">
    <location>
        <begin position="1"/>
        <end position="25"/>
    </location>
</feature>
<sequence length="333" mass="35542">MQAAARFYAAGGGGRQGAGCSPSPVLASPPLRDLRLLTQEWPSVDAASPPLREKTEKPTTVGHLSVEANFAAGAEPPRTLYSNCSNRCGGPSTTIAAASSARGGSTSNPASCGLRESDPNIRKMEVVCGATMDRAAERDWARSLQRCLLETETKAQKFCATAKLHEQEALAAAEEVVRLREATSLQAKRIEELEQRLAQAQLAAAGPGEDCVADQSGVLTASVESLEGLCIDDIKRVVHCAAEALRRIEAEFEAERRRRCTLEKENNSLRRQLHFACQVGGTIPDGGMTHWSGERQNCAMTSVQGPLQRFIAGSAELQARLGTSLTCHTSAPS</sequence>
<protein>
    <submittedName>
        <fullName evidence="3">Uncharacterized protein</fullName>
    </submittedName>
</protein>
<dbReference type="AlphaFoldDB" id="A0A3R7NMS8"/>
<name>A0A3R7NMS8_9TRYP</name>
<dbReference type="RefSeq" id="XP_029230392.1">
    <property type="nucleotide sequence ID" value="XM_029369564.1"/>
</dbReference>
<evidence type="ECO:0000313" key="3">
    <source>
        <dbReference type="EMBL" id="RNF24280.1"/>
    </source>
</evidence>
<dbReference type="GeneID" id="40316250"/>
<proteinExistence type="predicted"/>
<evidence type="ECO:0000256" key="2">
    <source>
        <dbReference type="SAM" id="MobiDB-lite"/>
    </source>
</evidence>
<feature type="coiled-coil region" evidence="1">
    <location>
        <begin position="162"/>
        <end position="203"/>
    </location>
</feature>
<evidence type="ECO:0000256" key="1">
    <source>
        <dbReference type="SAM" id="Coils"/>
    </source>
</evidence>
<dbReference type="EMBL" id="MKKU01000104">
    <property type="protein sequence ID" value="RNF24280.1"/>
    <property type="molecule type" value="Genomic_DNA"/>
</dbReference>
<accession>A0A3R7NMS8</accession>
<keyword evidence="4" id="KW-1185">Reference proteome</keyword>
<dbReference type="Proteomes" id="UP000284403">
    <property type="component" value="Unassembled WGS sequence"/>
</dbReference>